<dbReference type="AlphaFoldDB" id="A0A7S2YPD0"/>
<dbReference type="PANTHER" id="PTHR44169">
    <property type="entry name" value="NADPH-DEPENDENT 1-ACYLDIHYDROXYACETONE PHOSPHATE REDUCTASE"/>
    <property type="match status" value="1"/>
</dbReference>
<dbReference type="Pfam" id="PF00106">
    <property type="entry name" value="adh_short"/>
    <property type="match status" value="1"/>
</dbReference>
<dbReference type="InterPro" id="IPR036291">
    <property type="entry name" value="NAD(P)-bd_dom_sf"/>
</dbReference>
<reference evidence="4" key="1">
    <citation type="submission" date="2021-01" db="EMBL/GenBank/DDBJ databases">
        <authorList>
            <person name="Corre E."/>
            <person name="Pelletier E."/>
            <person name="Niang G."/>
            <person name="Scheremetjew M."/>
            <person name="Finn R."/>
            <person name="Kale V."/>
            <person name="Holt S."/>
            <person name="Cochrane G."/>
            <person name="Meng A."/>
            <person name="Brown T."/>
            <person name="Cohen L."/>
        </authorList>
    </citation>
    <scope>NUCLEOTIDE SEQUENCE</scope>
    <source>
        <strain evidence="4">CCMP125</strain>
    </source>
</reference>
<evidence type="ECO:0000256" key="2">
    <source>
        <dbReference type="ARBA" id="ARBA00023002"/>
    </source>
</evidence>
<name>A0A7S2YPD0_9STRA</name>
<protein>
    <submittedName>
        <fullName evidence="4">Uncharacterized protein</fullName>
    </submittedName>
</protein>
<evidence type="ECO:0000313" key="4">
    <source>
        <dbReference type="EMBL" id="CAD9987734.1"/>
    </source>
</evidence>
<dbReference type="InterPro" id="IPR002347">
    <property type="entry name" value="SDR_fam"/>
</dbReference>
<keyword evidence="2" id="KW-0560">Oxidoreductase</keyword>
<gene>
    <name evidence="4" type="ORF">APAL1065_LOCUS23426</name>
</gene>
<sequence length="251" mass="26693">MTAEIAPFDVTGKVVLITGANRGIGSALVDTFLERGAKKVYGAVRDLASLTVSDERIVPLYLDLSIPSSIADAAKKSQDVDIVINNAGILLQAQPLDVDALSNLKQQMQVNVYGLIELAQQYAPILKVNGGGVLVQLNSLASFRSGFPQVSTYSASKAASYSITQSLKHQLAEQNTRVVSVHPGPIATDMIAAAGEEFIKMAEHPKNVALEVIQAIEDGSFHVFPDAKAKNLAVIVGPYTKEIIEGGKMYG</sequence>
<dbReference type="EMBL" id="HBHT01034831">
    <property type="protein sequence ID" value="CAD9987734.1"/>
    <property type="molecule type" value="Transcribed_RNA"/>
</dbReference>
<comment type="similarity">
    <text evidence="1 3">Belongs to the short-chain dehydrogenases/reductases (SDR) family.</text>
</comment>
<dbReference type="Gene3D" id="3.40.50.720">
    <property type="entry name" value="NAD(P)-binding Rossmann-like Domain"/>
    <property type="match status" value="1"/>
</dbReference>
<evidence type="ECO:0000256" key="1">
    <source>
        <dbReference type="ARBA" id="ARBA00006484"/>
    </source>
</evidence>
<dbReference type="PRINTS" id="PR00081">
    <property type="entry name" value="GDHRDH"/>
</dbReference>
<accession>A0A7S2YPD0</accession>
<dbReference type="PRINTS" id="PR00080">
    <property type="entry name" value="SDRFAMILY"/>
</dbReference>
<dbReference type="NCBIfam" id="NF006120">
    <property type="entry name" value="PRK08264.1-6"/>
    <property type="match status" value="1"/>
</dbReference>
<dbReference type="SUPFAM" id="SSF51735">
    <property type="entry name" value="NAD(P)-binding Rossmann-fold domains"/>
    <property type="match status" value="1"/>
</dbReference>
<evidence type="ECO:0000256" key="3">
    <source>
        <dbReference type="RuleBase" id="RU000363"/>
    </source>
</evidence>
<dbReference type="GO" id="GO:0016491">
    <property type="term" value="F:oxidoreductase activity"/>
    <property type="evidence" value="ECO:0007669"/>
    <property type="project" value="UniProtKB-KW"/>
</dbReference>
<dbReference type="PANTHER" id="PTHR44169:SF6">
    <property type="entry name" value="NADPH-DEPENDENT 1-ACYLDIHYDROXYACETONE PHOSPHATE REDUCTASE"/>
    <property type="match status" value="1"/>
</dbReference>
<organism evidence="4">
    <name type="scientific">Entomoneis paludosa</name>
    <dbReference type="NCBI Taxonomy" id="265537"/>
    <lineage>
        <taxon>Eukaryota</taxon>
        <taxon>Sar</taxon>
        <taxon>Stramenopiles</taxon>
        <taxon>Ochrophyta</taxon>
        <taxon>Bacillariophyta</taxon>
        <taxon>Bacillariophyceae</taxon>
        <taxon>Bacillariophycidae</taxon>
        <taxon>Entomoneidaceae</taxon>
        <taxon>Entomoneis</taxon>
    </lineage>
</organism>
<proteinExistence type="inferred from homology"/>